<dbReference type="GO" id="GO:0016301">
    <property type="term" value="F:kinase activity"/>
    <property type="evidence" value="ECO:0007669"/>
    <property type="project" value="UniProtKB-KW"/>
</dbReference>
<evidence type="ECO:0000256" key="12">
    <source>
        <dbReference type="ARBA" id="ARBA00023277"/>
    </source>
</evidence>
<evidence type="ECO:0000256" key="14">
    <source>
        <dbReference type="ARBA" id="ARBA00049067"/>
    </source>
</evidence>
<dbReference type="EMBL" id="BOMB01000031">
    <property type="protein sequence ID" value="GID14483.1"/>
    <property type="molecule type" value="Genomic_DNA"/>
</dbReference>
<evidence type="ECO:0000256" key="13">
    <source>
        <dbReference type="ARBA" id="ARBA00031251"/>
    </source>
</evidence>
<evidence type="ECO:0000256" key="11">
    <source>
        <dbReference type="ARBA" id="ARBA00023056"/>
    </source>
</evidence>
<evidence type="ECO:0000259" key="15">
    <source>
        <dbReference type="Pfam" id="PF18085"/>
    </source>
</evidence>
<keyword evidence="12" id="KW-0119">Carbohydrate metabolism</keyword>
<dbReference type="RefSeq" id="WP_203662296.1">
    <property type="nucleotide sequence ID" value="NZ_BAAAZM010000018.1"/>
</dbReference>
<dbReference type="EC" id="2.7.1.175" evidence="4"/>
<dbReference type="Gene3D" id="3.90.1200.10">
    <property type="match status" value="1"/>
</dbReference>
<dbReference type="InterPro" id="IPR040999">
    <property type="entry name" value="Mak_N_cap"/>
</dbReference>
<evidence type="ECO:0000256" key="10">
    <source>
        <dbReference type="ARBA" id="ARBA00022840"/>
    </source>
</evidence>
<dbReference type="GO" id="GO:0005524">
    <property type="term" value="F:ATP binding"/>
    <property type="evidence" value="ECO:0007669"/>
    <property type="project" value="UniProtKB-KW"/>
</dbReference>
<dbReference type="Pfam" id="PF18085">
    <property type="entry name" value="Mak_N_cap"/>
    <property type="match status" value="1"/>
</dbReference>
<sequence>MTTPDVRARGLAAPLAGWLPEQRWFAGKHRTVRTVTPVSCVALVETEPLLDHVVVEVAYAAGAPDRYQLLLGYRRQLPEKLQHVRIGAVDDLVAYAGLWDDVLAEELLRLLDSGAVRGGLRFRPEAGAAIPRGEPSRVVDVEQSNTSVVYDESAILKLFRRLTPGRNPDVELNRALRRAGSEHVAELLGEVEGELLGDTVSYAMVSAYAANSAEGWAMATASVRDLFAEGDLRADEVGGDFAGEAERLGEAIAAVHADLADTLGSTELDRAGYAELSTGMIGRLSDAVGVVPELAPHADALRTEFAAVAGLTDACPVQRIHGDLHLGQVLRTPTSWLVIDFEGEPVKPLAERLLPDSPLRDVAGMLRSFDYAAEHLLVGDTADDHQLEFRAQEWAARNRKAFCTGYAGAARVDPMRHAALLRAYELDKAVYEVVYEATHRPAWRSIPLRSIARMVAAGS</sequence>
<comment type="similarity">
    <text evidence="2">Belongs to the aminoglycoside phosphotransferase family.</text>
</comment>
<evidence type="ECO:0000313" key="17">
    <source>
        <dbReference type="Proteomes" id="UP000612808"/>
    </source>
</evidence>
<protein>
    <recommendedName>
        <fullName evidence="5">Maltokinase</fullName>
        <ecNumber evidence="4">2.7.1.175</ecNumber>
    </recommendedName>
    <alternativeName>
        <fullName evidence="13">Maltose-1-phosphate synthase</fullName>
    </alternativeName>
</protein>
<keyword evidence="7" id="KW-0808">Transferase</keyword>
<evidence type="ECO:0000256" key="2">
    <source>
        <dbReference type="ARBA" id="ARBA00006219"/>
    </source>
</evidence>
<evidence type="ECO:0000256" key="1">
    <source>
        <dbReference type="ARBA" id="ARBA00004964"/>
    </source>
</evidence>
<keyword evidence="10" id="KW-0067">ATP-binding</keyword>
<evidence type="ECO:0000256" key="6">
    <source>
        <dbReference type="ARBA" id="ARBA00022600"/>
    </source>
</evidence>
<proteinExistence type="inferred from homology"/>
<feature type="domain" description="Maltokinase N-terminal cap" evidence="15">
    <location>
        <begin position="18"/>
        <end position="100"/>
    </location>
</feature>
<keyword evidence="6" id="KW-0321">Glycogen metabolism</keyword>
<comment type="catalytic activity">
    <reaction evidence="14">
        <text>D-maltose + ATP = alpha-maltose 1-phosphate + ADP + H(+)</text>
        <dbReference type="Rhea" id="RHEA:31915"/>
        <dbReference type="ChEBI" id="CHEBI:15378"/>
        <dbReference type="ChEBI" id="CHEBI:17306"/>
        <dbReference type="ChEBI" id="CHEBI:30616"/>
        <dbReference type="ChEBI" id="CHEBI:63576"/>
        <dbReference type="ChEBI" id="CHEBI:456216"/>
        <dbReference type="EC" id="2.7.1.175"/>
    </reaction>
</comment>
<accession>A0A8J3J5G3</accession>
<evidence type="ECO:0000256" key="8">
    <source>
        <dbReference type="ARBA" id="ARBA00022741"/>
    </source>
</evidence>
<dbReference type="Proteomes" id="UP000612808">
    <property type="component" value="Unassembled WGS sequence"/>
</dbReference>
<evidence type="ECO:0000256" key="5">
    <source>
        <dbReference type="ARBA" id="ARBA00013882"/>
    </source>
</evidence>
<dbReference type="AlphaFoldDB" id="A0A8J3J5G3"/>
<reference evidence="16" key="1">
    <citation type="submission" date="2021-01" db="EMBL/GenBank/DDBJ databases">
        <title>Whole genome shotgun sequence of Actinocatenispora rupis NBRC 107355.</title>
        <authorList>
            <person name="Komaki H."/>
            <person name="Tamura T."/>
        </authorList>
    </citation>
    <scope>NUCLEOTIDE SEQUENCE</scope>
    <source>
        <strain evidence="16">NBRC 107355</strain>
    </source>
</reference>
<evidence type="ECO:0000256" key="4">
    <source>
        <dbReference type="ARBA" id="ARBA00011962"/>
    </source>
</evidence>
<evidence type="ECO:0000256" key="3">
    <source>
        <dbReference type="ARBA" id="ARBA00011245"/>
    </source>
</evidence>
<comment type="pathway">
    <text evidence="1">Glycan biosynthesis; glycogen biosynthesis.</text>
</comment>
<evidence type="ECO:0000256" key="9">
    <source>
        <dbReference type="ARBA" id="ARBA00022777"/>
    </source>
</evidence>
<dbReference type="UniPathway" id="UPA00164"/>
<keyword evidence="11" id="KW-0320">Glycogen biosynthesis</keyword>
<evidence type="ECO:0000256" key="7">
    <source>
        <dbReference type="ARBA" id="ARBA00022679"/>
    </source>
</evidence>
<keyword evidence="9" id="KW-0418">Kinase</keyword>
<comment type="subunit">
    <text evidence="3">Monomer.</text>
</comment>
<comment type="caution">
    <text evidence="16">The sequence shown here is derived from an EMBL/GenBank/DDBJ whole genome shotgun (WGS) entry which is preliminary data.</text>
</comment>
<keyword evidence="17" id="KW-1185">Reference proteome</keyword>
<dbReference type="InterPro" id="IPR011009">
    <property type="entry name" value="Kinase-like_dom_sf"/>
</dbReference>
<dbReference type="SUPFAM" id="SSF56112">
    <property type="entry name" value="Protein kinase-like (PK-like)"/>
    <property type="match status" value="1"/>
</dbReference>
<name>A0A8J3J5G3_9ACTN</name>
<evidence type="ECO:0000313" key="16">
    <source>
        <dbReference type="EMBL" id="GID14483.1"/>
    </source>
</evidence>
<dbReference type="GO" id="GO:0005978">
    <property type="term" value="P:glycogen biosynthetic process"/>
    <property type="evidence" value="ECO:0007669"/>
    <property type="project" value="UniProtKB-UniPathway"/>
</dbReference>
<organism evidence="16 17">
    <name type="scientific">Actinocatenispora rupis</name>
    <dbReference type="NCBI Taxonomy" id="519421"/>
    <lineage>
        <taxon>Bacteria</taxon>
        <taxon>Bacillati</taxon>
        <taxon>Actinomycetota</taxon>
        <taxon>Actinomycetes</taxon>
        <taxon>Micromonosporales</taxon>
        <taxon>Micromonosporaceae</taxon>
        <taxon>Actinocatenispora</taxon>
    </lineage>
</organism>
<keyword evidence="8" id="KW-0547">Nucleotide-binding</keyword>
<gene>
    <name evidence="16" type="primary">mak</name>
    <name evidence="16" type="ORF">Aru02nite_53720</name>
</gene>